<protein>
    <submittedName>
        <fullName evidence="3">Peptidase</fullName>
    </submittedName>
</protein>
<feature type="domain" description="PepSY" evidence="2">
    <location>
        <begin position="129"/>
        <end position="182"/>
    </location>
</feature>
<feature type="signal peptide" evidence="1">
    <location>
        <begin position="1"/>
        <end position="21"/>
    </location>
</feature>
<accession>A0A2T4PZU3</accession>
<evidence type="ECO:0000313" key="3">
    <source>
        <dbReference type="EMBL" id="PTI50782.1"/>
    </source>
</evidence>
<dbReference type="Pfam" id="PF03413">
    <property type="entry name" value="PepSY"/>
    <property type="match status" value="2"/>
</dbReference>
<organism evidence="3 4">
    <name type="scientific">Staphylococcus warneri</name>
    <dbReference type="NCBI Taxonomy" id="1292"/>
    <lineage>
        <taxon>Bacteria</taxon>
        <taxon>Bacillati</taxon>
        <taxon>Bacillota</taxon>
        <taxon>Bacilli</taxon>
        <taxon>Bacillales</taxon>
        <taxon>Staphylococcaceae</taxon>
        <taxon>Staphylococcus</taxon>
    </lineage>
</organism>
<name>A0A2T4PZU3_STAWA</name>
<comment type="caution">
    <text evidence="3">The sequence shown here is derived from an EMBL/GenBank/DDBJ whole genome shotgun (WGS) entry which is preliminary data.</text>
</comment>
<keyword evidence="1" id="KW-0732">Signal</keyword>
<dbReference type="AlphaFoldDB" id="A0A2T4PZU3"/>
<evidence type="ECO:0000256" key="1">
    <source>
        <dbReference type="SAM" id="SignalP"/>
    </source>
</evidence>
<dbReference type="STRING" id="1194526.A284_00750"/>
<feature type="domain" description="PepSY" evidence="2">
    <location>
        <begin position="50"/>
        <end position="105"/>
    </location>
</feature>
<sequence length="187" mass="20882">MKHTKTIALLSSAAILLGACGNGGSDSASNKKDEGTKDATVAVKDIKTKPEDAIKKAQQTYKNQDLKDISYEKSNGDWVYKVEQQDTKNNKESEVIINDKDKKVIHKETEKGESNQSNDAFKYSDVKNYKDAIKSAQKDFDGDVKEWSLSKDDGKLVYNFDLQKGKEKHEVTVDAKTGKVLDNQKDD</sequence>
<dbReference type="RefSeq" id="WP_002451436.1">
    <property type="nucleotide sequence ID" value="NZ_CP054017.1"/>
</dbReference>
<dbReference type="PROSITE" id="PS51257">
    <property type="entry name" value="PROKAR_LIPOPROTEIN"/>
    <property type="match status" value="1"/>
</dbReference>
<reference evidence="3 4" key="1">
    <citation type="journal article" date="2016" name="Front. Microbiol.">
        <title>Comprehensive Phylogenetic Analysis of Bovine Non-aureus Staphylococci Species Based on Whole-Genome Sequencing.</title>
        <authorList>
            <person name="Naushad S."/>
            <person name="Barkema H.W."/>
            <person name="Luby C."/>
            <person name="Condas L.A."/>
            <person name="Nobrega D.B."/>
            <person name="Carson D.A."/>
            <person name="De Buck J."/>
        </authorList>
    </citation>
    <scope>NUCLEOTIDE SEQUENCE [LARGE SCALE GENOMIC DNA]</scope>
    <source>
        <strain evidence="3 4">SNUC 2993</strain>
    </source>
</reference>
<dbReference type="Proteomes" id="UP000240717">
    <property type="component" value="Unassembled WGS sequence"/>
</dbReference>
<feature type="chain" id="PRO_5038727668" evidence="1">
    <location>
        <begin position="22"/>
        <end position="187"/>
    </location>
</feature>
<dbReference type="Gene3D" id="3.10.450.40">
    <property type="match status" value="2"/>
</dbReference>
<evidence type="ECO:0000259" key="2">
    <source>
        <dbReference type="Pfam" id="PF03413"/>
    </source>
</evidence>
<dbReference type="InterPro" id="IPR025711">
    <property type="entry name" value="PepSY"/>
</dbReference>
<gene>
    <name evidence="3" type="ORF">BU085_07535</name>
</gene>
<evidence type="ECO:0000313" key="4">
    <source>
        <dbReference type="Proteomes" id="UP000240717"/>
    </source>
</evidence>
<proteinExistence type="predicted"/>
<dbReference type="EMBL" id="PZEV01000022">
    <property type="protein sequence ID" value="PTI50782.1"/>
    <property type="molecule type" value="Genomic_DNA"/>
</dbReference>